<dbReference type="InterPro" id="IPR044095">
    <property type="entry name" value="ADCK2_dom"/>
</dbReference>
<keyword evidence="4" id="KW-1185">Reference proteome</keyword>
<organism evidence="3 4">
    <name type="scientific">Dimargaris verticillata</name>
    <dbReference type="NCBI Taxonomy" id="2761393"/>
    <lineage>
        <taxon>Eukaryota</taxon>
        <taxon>Fungi</taxon>
        <taxon>Fungi incertae sedis</taxon>
        <taxon>Zoopagomycota</taxon>
        <taxon>Kickxellomycotina</taxon>
        <taxon>Dimargaritomycetes</taxon>
        <taxon>Dimargaritales</taxon>
        <taxon>Dimargaritaceae</taxon>
        <taxon>Dimargaris</taxon>
    </lineage>
</organism>
<dbReference type="OrthoDB" id="1290869at2759"/>
<dbReference type="SUPFAM" id="SSF56112">
    <property type="entry name" value="Protein kinase-like (PK-like)"/>
    <property type="match status" value="1"/>
</dbReference>
<dbReference type="GO" id="GO:0005739">
    <property type="term" value="C:mitochondrion"/>
    <property type="evidence" value="ECO:0007669"/>
    <property type="project" value="TreeGrafter"/>
</dbReference>
<dbReference type="InterPro" id="IPR052402">
    <property type="entry name" value="ADCK_kinase"/>
</dbReference>
<proteinExistence type="inferred from homology"/>
<dbReference type="Proteomes" id="UP001151582">
    <property type="component" value="Unassembled WGS sequence"/>
</dbReference>
<name>A0A9W8EDS1_9FUNG</name>
<dbReference type="AlphaFoldDB" id="A0A9W8EDS1"/>
<dbReference type="InterPro" id="IPR011009">
    <property type="entry name" value="Kinase-like_dom_sf"/>
</dbReference>
<dbReference type="EMBL" id="JANBQB010000069">
    <property type="protein sequence ID" value="KAJ1983122.1"/>
    <property type="molecule type" value="Genomic_DNA"/>
</dbReference>
<comment type="caution">
    <text evidence="3">The sequence shown here is derived from an EMBL/GenBank/DDBJ whole genome shotgun (WGS) entry which is preliminary data.</text>
</comment>
<reference evidence="3" key="1">
    <citation type="submission" date="2022-07" db="EMBL/GenBank/DDBJ databases">
        <title>Phylogenomic reconstructions and comparative analyses of Kickxellomycotina fungi.</title>
        <authorList>
            <person name="Reynolds N.K."/>
            <person name="Stajich J.E."/>
            <person name="Barry K."/>
            <person name="Grigoriev I.V."/>
            <person name="Crous P."/>
            <person name="Smith M.E."/>
        </authorList>
    </citation>
    <scope>NUCLEOTIDE SEQUENCE</scope>
    <source>
        <strain evidence="3">RSA 567</strain>
    </source>
</reference>
<gene>
    <name evidence="3" type="ORF">H4R34_001471</name>
</gene>
<evidence type="ECO:0000313" key="3">
    <source>
        <dbReference type="EMBL" id="KAJ1983122.1"/>
    </source>
</evidence>
<dbReference type="CDD" id="cd13971">
    <property type="entry name" value="ADCK2-like"/>
    <property type="match status" value="1"/>
</dbReference>
<sequence length="734" mass="83568">MALALKRCPGALRPPLLLRPAWSYPMRVPLRSCSQHRLNWTLVRPTPRGTSPVLWTNCGNARRYRVGWPMRITAIALLTTGALLGVTTPNRLACNVGSTEPAACTIPALTPLAHQEPTGLVATLFRWWRQAMTLLDRCVLEPIKVVLRMGTLWLLVFPLVVTYPLGYFGKSLPDHHDETTGRVWWYRFVTKQMARAGPTFIKLAQWAASRSDIFPAEFCHQLSRLHSQNTPHSFRNTRATVERAFGGRTLEELFETFDPVPLGTGAIAQVYRAQFRPGVGRQLLALNHNPPTTLTDPGPCPDSGPVAIKVLHPRVDKLIRRDLVIMEFMAQMLDWIPTMQWVSLPDEVRQFGRMMQSQLDLRVEANNLLQFRRLFAERPSVIFPYAWLPLCSRDVLVESYENAIPLELVLRNRGSAFDRRIAGLGLDAFLRMVIYDNFIHADLHPGNILVTFTWPVQSHWFDRLLDRLLAGPEHASRQQTLAQWAQACQLPTNTDTVAHGTPRQQEQVLINQILQVLARDKKRPHAFLADLAALGCVPQLVFLDTGLVATLNDTNRRNFLDLFQAIAEFDGYRTGRLMVDRCRMPQLVLEPDIFALKMQHLILQVRHKTLKLSQVSIGDLLHQVMTMVRQHHVKLEGDFVNVVISILILEGIGRQLDPDVDLLKVALPILRSYGLEQGSRATLDTVRQGSQGKLGGFAWWLKVWIWLEAREWVSEVRQFEFEDDLFGENMYPDV</sequence>
<dbReference type="InterPro" id="IPR004147">
    <property type="entry name" value="ABC1_dom"/>
</dbReference>
<dbReference type="Pfam" id="PF03109">
    <property type="entry name" value="ABC1"/>
    <property type="match status" value="1"/>
</dbReference>
<evidence type="ECO:0000259" key="2">
    <source>
        <dbReference type="Pfam" id="PF03109"/>
    </source>
</evidence>
<evidence type="ECO:0000313" key="4">
    <source>
        <dbReference type="Proteomes" id="UP001151582"/>
    </source>
</evidence>
<feature type="domain" description="ABC1 atypical kinase-like" evidence="2">
    <location>
        <begin position="302"/>
        <end position="451"/>
    </location>
</feature>
<protein>
    <recommendedName>
        <fullName evidence="2">ABC1 atypical kinase-like domain-containing protein</fullName>
    </recommendedName>
</protein>
<dbReference type="PANTHER" id="PTHR45890:SF1">
    <property type="entry name" value="AARF DOMAIN CONTAINING KINASE 2"/>
    <property type="match status" value="1"/>
</dbReference>
<accession>A0A9W8EDS1</accession>
<dbReference type="PANTHER" id="PTHR45890">
    <property type="entry name" value="AARF DOMAIN CONTAINING KINASE 2 (PREDICTED)"/>
    <property type="match status" value="1"/>
</dbReference>
<evidence type="ECO:0000256" key="1">
    <source>
        <dbReference type="ARBA" id="ARBA00009670"/>
    </source>
</evidence>
<comment type="similarity">
    <text evidence="1">Belongs to the protein kinase superfamily. ADCK protein kinase family.</text>
</comment>